<keyword evidence="3 9" id="KW-0169">Cobalamin biosynthesis</keyword>
<evidence type="ECO:0000259" key="10">
    <source>
        <dbReference type="Pfam" id="PF01656"/>
    </source>
</evidence>
<dbReference type="NCBIfam" id="TIGR00379">
    <property type="entry name" value="cobB"/>
    <property type="match status" value="1"/>
</dbReference>
<dbReference type="GO" id="GO:0009236">
    <property type="term" value="P:cobalamin biosynthetic process"/>
    <property type="evidence" value="ECO:0007669"/>
    <property type="project" value="UniProtKB-UniRule"/>
</dbReference>
<comment type="caution">
    <text evidence="12">The sequence shown here is derived from an EMBL/GenBank/DDBJ whole genome shotgun (WGS) entry which is preliminary data.</text>
</comment>
<evidence type="ECO:0000256" key="7">
    <source>
        <dbReference type="ARBA" id="ARBA00022842"/>
    </source>
</evidence>
<dbReference type="InterPro" id="IPR002586">
    <property type="entry name" value="CobQ/CobB/MinD/ParA_Nub-bd_dom"/>
</dbReference>
<dbReference type="EMBL" id="RJTL01000061">
    <property type="protein sequence ID" value="RNM01249.1"/>
    <property type="molecule type" value="Genomic_DNA"/>
</dbReference>
<dbReference type="HAMAP" id="MF_00027">
    <property type="entry name" value="CobB_CbiA"/>
    <property type="match status" value="1"/>
</dbReference>
<evidence type="ECO:0000256" key="1">
    <source>
        <dbReference type="ARBA" id="ARBA00001946"/>
    </source>
</evidence>
<protein>
    <recommendedName>
        <fullName evidence="9">Cobyrinate a,c-diamide synthase</fullName>
        <ecNumber evidence="9">6.3.5.11</ecNumber>
    </recommendedName>
    <alternativeName>
        <fullName evidence="9">Cobyrinic acid a,c-diamide synthetase</fullName>
    </alternativeName>
</protein>
<organism evidence="12 13">
    <name type="scientific">Ralstonia pseudosolanacearum</name>
    <dbReference type="NCBI Taxonomy" id="1310165"/>
    <lineage>
        <taxon>Bacteria</taxon>
        <taxon>Pseudomonadati</taxon>
        <taxon>Pseudomonadota</taxon>
        <taxon>Betaproteobacteria</taxon>
        <taxon>Burkholderiales</taxon>
        <taxon>Burkholderiaceae</taxon>
        <taxon>Ralstonia</taxon>
        <taxon>Ralstonia solanacearum species complex</taxon>
    </lineage>
</organism>
<feature type="domain" description="CobB/CobQ-like glutamine amidotransferase" evidence="11">
    <location>
        <begin position="246"/>
        <end position="430"/>
    </location>
</feature>
<evidence type="ECO:0000256" key="3">
    <source>
        <dbReference type="ARBA" id="ARBA00022573"/>
    </source>
</evidence>
<evidence type="ECO:0000256" key="4">
    <source>
        <dbReference type="ARBA" id="ARBA00022598"/>
    </source>
</evidence>
<dbReference type="SUPFAM" id="SSF52540">
    <property type="entry name" value="P-loop containing nucleoside triphosphate hydrolases"/>
    <property type="match status" value="1"/>
</dbReference>
<keyword evidence="7 9" id="KW-0460">Magnesium</keyword>
<dbReference type="PANTHER" id="PTHR43873:SF1">
    <property type="entry name" value="COBYRINATE A,C-DIAMIDE SYNTHASE"/>
    <property type="match status" value="1"/>
</dbReference>
<dbReference type="OrthoDB" id="9764035at2"/>
<dbReference type="InterPro" id="IPR029062">
    <property type="entry name" value="Class_I_gatase-like"/>
</dbReference>
<evidence type="ECO:0000256" key="6">
    <source>
        <dbReference type="ARBA" id="ARBA00022840"/>
    </source>
</evidence>
<dbReference type="PROSITE" id="PS51274">
    <property type="entry name" value="GATASE_COBBQ"/>
    <property type="match status" value="1"/>
</dbReference>
<evidence type="ECO:0000256" key="2">
    <source>
        <dbReference type="ARBA" id="ARBA00006205"/>
    </source>
</evidence>
<gene>
    <name evidence="9" type="primary">cbiA</name>
    <name evidence="12" type="ORF">EGA29_24010</name>
</gene>
<comment type="domain">
    <text evidence="9">Comprises of two domains. The C-terminal domain contains the binding site for glutamine and catalyzes the hydrolysis of this substrate to glutamate and ammonia. The N-terminal domain is anticipated to bind ATP and cobyrinate and catalyzes the ultimate synthesis of the diamide product. The ammonia produced via the glutaminase domain is probably translocated to the adjacent domain via a molecular tunnel, where it reacts with an activated intermediate.</text>
</comment>
<feature type="active site" description="Nucleophile" evidence="9">
    <location>
        <position position="328"/>
    </location>
</feature>
<dbReference type="InterPro" id="IPR027417">
    <property type="entry name" value="P-loop_NTPase"/>
</dbReference>
<evidence type="ECO:0000313" key="12">
    <source>
        <dbReference type="EMBL" id="RNM01249.1"/>
    </source>
</evidence>
<comment type="similarity">
    <text evidence="2">Belongs to the CobB/CobQ family. CobQ subfamily.</text>
</comment>
<evidence type="ECO:0000256" key="5">
    <source>
        <dbReference type="ARBA" id="ARBA00022741"/>
    </source>
</evidence>
<comment type="catalytic activity">
    <reaction evidence="9">
        <text>cob(II)yrinate + 2 L-glutamine + 2 ATP + 2 H2O = cob(II)yrinate a,c diamide + 2 L-glutamate + 2 ADP + 2 phosphate + 2 H(+)</text>
        <dbReference type="Rhea" id="RHEA:26289"/>
        <dbReference type="ChEBI" id="CHEBI:15377"/>
        <dbReference type="ChEBI" id="CHEBI:15378"/>
        <dbReference type="ChEBI" id="CHEBI:29985"/>
        <dbReference type="ChEBI" id="CHEBI:30616"/>
        <dbReference type="ChEBI" id="CHEBI:43474"/>
        <dbReference type="ChEBI" id="CHEBI:58359"/>
        <dbReference type="ChEBI" id="CHEBI:58537"/>
        <dbReference type="ChEBI" id="CHEBI:58894"/>
        <dbReference type="ChEBI" id="CHEBI:456216"/>
        <dbReference type="EC" id="6.3.5.11"/>
    </reaction>
</comment>
<keyword evidence="4 9" id="KW-0436">Ligase</keyword>
<dbReference type="InterPro" id="IPR011698">
    <property type="entry name" value="GATase_3"/>
</dbReference>
<dbReference type="Pfam" id="PF01656">
    <property type="entry name" value="CbiA"/>
    <property type="match status" value="1"/>
</dbReference>
<dbReference type="AlphaFoldDB" id="A0A454TJD3"/>
<evidence type="ECO:0000259" key="11">
    <source>
        <dbReference type="Pfam" id="PF07685"/>
    </source>
</evidence>
<dbReference type="InterPro" id="IPR004484">
    <property type="entry name" value="CbiA/CobB_synth"/>
</dbReference>
<reference evidence="12 13" key="1">
    <citation type="submission" date="2018-10" db="EMBL/GenBank/DDBJ databases">
        <title>Draft Genome Sequence of Ralstonia pseudosolanacearum (R. solanacearum phylotype I) Strain Tg03 Isolated from Luffa cylindrica in China.</title>
        <authorList>
            <person name="Yuan G.-Q."/>
            <person name="Li Q.-Q."/>
            <person name="Zhang Y.-W."/>
        </authorList>
    </citation>
    <scope>NUCLEOTIDE SEQUENCE [LARGE SCALE GENOMIC DNA]</scope>
    <source>
        <strain evidence="12 13">Tg03</strain>
    </source>
</reference>
<name>A0A454TJD3_9RALS</name>
<comment type="similarity">
    <text evidence="9">Belongs to the CobB/CbiA family.</text>
</comment>
<evidence type="ECO:0000313" key="13">
    <source>
        <dbReference type="Proteomes" id="UP000271222"/>
    </source>
</evidence>
<evidence type="ECO:0000256" key="8">
    <source>
        <dbReference type="ARBA" id="ARBA00022962"/>
    </source>
</evidence>
<comment type="pathway">
    <text evidence="9">Cofactor biosynthesis; adenosylcobalamin biosynthesis; cob(II)yrinate a,c-diamide from sirohydrochlorin (anaerobic route): step 10/10.</text>
</comment>
<sequence>MTMATSPDAARQCPALFLSAPASHQGKTTLTAGLARHHRNQGRTVRVFKTGPDYLDPYILERASGQPVHSLDLWMTGEADCRQRLYAAAAEADLILIEGAMGLFDGTPSSADLAEAFGVPVLALIDASAMAQTFAAIAHGLASFRPTLPFHGVLANRVASPRHAELLTAALPAGLRCLGTVARDDAMTLPERHLGLVMAQEIDDLEPRLEHAAARIATTGLAKLPPPVAFAPARAAPMPPLLAGTRIAIARDAAFSFLYPANLELLAGLGAELRFFSPLADAALPPADAVYLPGGYPELHLDALSANRALHAALHAHAGAGKPLYAECGGMLYLADTLTDAAGRRGTMAGLLPGAATLHTRLAGLGLQAVDLGDGELRGHTFHYSSLATPLAPATHARRAHGAGNAAPGEAVYRHGSIVASYLHAYFPSNPTAAARLFRP</sequence>
<dbReference type="Proteomes" id="UP000271222">
    <property type="component" value="Unassembled WGS sequence"/>
</dbReference>
<dbReference type="GO" id="GO:0005524">
    <property type="term" value="F:ATP binding"/>
    <property type="evidence" value="ECO:0007669"/>
    <property type="project" value="UniProtKB-UniRule"/>
</dbReference>
<dbReference type="Gene3D" id="3.40.50.300">
    <property type="entry name" value="P-loop containing nucleotide triphosphate hydrolases"/>
    <property type="match status" value="1"/>
</dbReference>
<keyword evidence="5 9" id="KW-0547">Nucleotide-binding</keyword>
<dbReference type="UniPathway" id="UPA00148">
    <property type="reaction ID" value="UER00231"/>
</dbReference>
<dbReference type="NCBIfam" id="NF002204">
    <property type="entry name" value="PRK01077.1"/>
    <property type="match status" value="1"/>
</dbReference>
<keyword evidence="8 9" id="KW-0315">Glutamine amidotransferase</keyword>
<comment type="miscellaneous">
    <text evidence="9">The a and c carboxylates of cobyrinate are activated for nucleophilic attack via formation of a phosphorylated intermediate by ATP. CbiA catalyzes first the amidation of the c-carboxylate, and then that of the a-carboxylate.</text>
</comment>
<proteinExistence type="inferred from homology"/>
<evidence type="ECO:0000256" key="9">
    <source>
        <dbReference type="HAMAP-Rule" id="MF_00027"/>
    </source>
</evidence>
<keyword evidence="6 9" id="KW-0067">ATP-binding</keyword>
<dbReference type="GO" id="GO:0042242">
    <property type="term" value="F:cobyrinic acid a,c-diamide synthase activity"/>
    <property type="evidence" value="ECO:0007669"/>
    <property type="project" value="UniProtKB-UniRule"/>
</dbReference>
<dbReference type="Gene3D" id="3.40.50.880">
    <property type="match status" value="1"/>
</dbReference>
<comment type="cofactor">
    <cofactor evidence="1 9">
        <name>Mg(2+)</name>
        <dbReference type="ChEBI" id="CHEBI:18420"/>
    </cofactor>
</comment>
<feature type="domain" description="CobQ/CobB/MinD/ParA nucleotide binding" evidence="10">
    <location>
        <begin position="21"/>
        <end position="194"/>
    </location>
</feature>
<comment type="function">
    <text evidence="9">Catalyzes the ATP-dependent amidation of the two carboxylate groups at positions a and c of cobyrinate, using either L-glutamine or ammonia as the nitrogen source.</text>
</comment>
<dbReference type="EC" id="6.3.5.11" evidence="9"/>
<accession>A0A454TJD3</accession>
<dbReference type="Pfam" id="PF07685">
    <property type="entry name" value="GATase_3"/>
    <property type="match status" value="1"/>
</dbReference>
<feature type="site" description="Increases nucleophilicity of active site Cys" evidence="9">
    <location>
        <position position="424"/>
    </location>
</feature>
<dbReference type="PANTHER" id="PTHR43873">
    <property type="entry name" value="COBYRINATE A,C-DIAMIDE SYNTHASE"/>
    <property type="match status" value="1"/>
</dbReference>
<dbReference type="SUPFAM" id="SSF52317">
    <property type="entry name" value="Class I glutamine amidotransferase-like"/>
    <property type="match status" value="1"/>
</dbReference>